<name>A0AAD2ZW38_PSEPU</name>
<evidence type="ECO:0000259" key="1">
    <source>
        <dbReference type="PROSITE" id="PS50405"/>
    </source>
</evidence>
<dbReference type="PROSITE" id="PS50405">
    <property type="entry name" value="GST_CTER"/>
    <property type="match status" value="1"/>
</dbReference>
<dbReference type="InterPro" id="IPR036282">
    <property type="entry name" value="Glutathione-S-Trfase_C_sf"/>
</dbReference>
<dbReference type="InterPro" id="IPR010987">
    <property type="entry name" value="Glutathione-S-Trfase_C-like"/>
</dbReference>
<dbReference type="EMBL" id="APBQ01000010">
    <property type="protein sequence ID" value="ENY79441.1"/>
    <property type="molecule type" value="Genomic_DNA"/>
</dbReference>
<dbReference type="Pfam" id="PF00043">
    <property type="entry name" value="GST_C"/>
    <property type="match status" value="1"/>
</dbReference>
<proteinExistence type="predicted"/>
<protein>
    <submittedName>
        <fullName evidence="2">Glutathione S-transferase</fullName>
    </submittedName>
</protein>
<dbReference type="AlphaFoldDB" id="A0AAD2ZW38"/>
<feature type="domain" description="GST C-terminal" evidence="1">
    <location>
        <begin position="1"/>
        <end position="102"/>
    </location>
</feature>
<dbReference type="InterPro" id="IPR004046">
    <property type="entry name" value="GST_C"/>
</dbReference>
<evidence type="ECO:0000313" key="3">
    <source>
        <dbReference type="Proteomes" id="UP000013237"/>
    </source>
</evidence>
<reference evidence="2 3" key="1">
    <citation type="submission" date="2013-02" db="EMBL/GenBank/DDBJ databases">
        <title>Insights into the proteome of triclosan-resistant Pseudomonas putida TRO1, isolated from activated sludge.</title>
        <authorList>
            <person name="Lolas I.B."/>
            <person name="Almeida B."/>
            <person name="Starnawski P.M."/>
            <person name="Soenderkaer M."/>
            <person name="Nielsen K.L."/>
            <person name="Nielsen J.L."/>
        </authorList>
    </citation>
    <scope>NUCLEOTIDE SEQUENCE [LARGE SCALE GENOMIC DNA]</scope>
    <source>
        <strain evidence="2 3">TRO1</strain>
    </source>
</reference>
<dbReference type="PANTHER" id="PTHR44051:SF9">
    <property type="entry name" value="GLUTATHIONE S-TRANSFERASE 1"/>
    <property type="match status" value="1"/>
</dbReference>
<dbReference type="Proteomes" id="UP000013237">
    <property type="component" value="Unassembled WGS sequence"/>
</dbReference>
<sequence>MLPLLLKIFNQFETQSGTKLKFLNNYAEVEFNKVFSHLNEHLNNKKFLVEERLTGADFMLGFVVKSALNLLKSKSEFPHIENYIKTLENQTSYKLALIIDAK</sequence>
<accession>A0AAD2ZW38</accession>
<evidence type="ECO:0000313" key="2">
    <source>
        <dbReference type="EMBL" id="ENY79441.1"/>
    </source>
</evidence>
<dbReference type="PANTHER" id="PTHR44051">
    <property type="entry name" value="GLUTATHIONE S-TRANSFERASE-RELATED"/>
    <property type="match status" value="1"/>
</dbReference>
<dbReference type="Gene3D" id="1.20.1050.10">
    <property type="match status" value="1"/>
</dbReference>
<organism evidence="2 3">
    <name type="scientific">Pseudomonas putida TRO1</name>
    <dbReference type="NCBI Taxonomy" id="1227924"/>
    <lineage>
        <taxon>Bacteria</taxon>
        <taxon>Pseudomonadati</taxon>
        <taxon>Pseudomonadota</taxon>
        <taxon>Gammaproteobacteria</taxon>
        <taxon>Pseudomonadales</taxon>
        <taxon>Pseudomonadaceae</taxon>
        <taxon>Pseudomonas</taxon>
    </lineage>
</organism>
<dbReference type="SUPFAM" id="SSF47616">
    <property type="entry name" value="GST C-terminal domain-like"/>
    <property type="match status" value="1"/>
</dbReference>
<comment type="caution">
    <text evidence="2">The sequence shown here is derived from an EMBL/GenBank/DDBJ whole genome shotgun (WGS) entry which is preliminary data.</text>
</comment>
<gene>
    <name evidence="2" type="ORF">C206_01977</name>
</gene>